<dbReference type="Proteomes" id="UP000241247">
    <property type="component" value="Unassembled WGS sequence"/>
</dbReference>
<accession>A0A2T5B7S7</accession>
<name>A0A2T5B7S7_MYCDI</name>
<evidence type="ECO:0000313" key="1">
    <source>
        <dbReference type="EMBL" id="PTM95045.1"/>
    </source>
</evidence>
<dbReference type="EMBL" id="PZZZ01000004">
    <property type="protein sequence ID" value="PTM95045.1"/>
    <property type="molecule type" value="Genomic_DNA"/>
</dbReference>
<dbReference type="RefSeq" id="WP_170115859.1">
    <property type="nucleotide sequence ID" value="NZ_JBHEEX010000013.1"/>
</dbReference>
<proteinExistence type="predicted"/>
<evidence type="ECO:0000313" key="2">
    <source>
        <dbReference type="Proteomes" id="UP000241247"/>
    </source>
</evidence>
<organism evidence="1 2">
    <name type="scientific">Mycoplana dimorpha</name>
    <dbReference type="NCBI Taxonomy" id="28320"/>
    <lineage>
        <taxon>Bacteria</taxon>
        <taxon>Pseudomonadati</taxon>
        <taxon>Pseudomonadota</taxon>
        <taxon>Alphaproteobacteria</taxon>
        <taxon>Hyphomicrobiales</taxon>
        <taxon>Rhizobiaceae</taxon>
        <taxon>Mycoplana</taxon>
    </lineage>
</organism>
<gene>
    <name evidence="1" type="ORF">C7449_104108</name>
</gene>
<reference evidence="1 2" key="1">
    <citation type="submission" date="2018-04" db="EMBL/GenBank/DDBJ databases">
        <title>Genomic Encyclopedia of Type Strains, Phase IV (KMG-IV): sequencing the most valuable type-strain genomes for metagenomic binning, comparative biology and taxonomic classification.</title>
        <authorList>
            <person name="Goeker M."/>
        </authorList>
    </citation>
    <scope>NUCLEOTIDE SEQUENCE [LARGE SCALE GENOMIC DNA]</scope>
    <source>
        <strain evidence="1 2">DSM 7138</strain>
    </source>
</reference>
<keyword evidence="2" id="KW-1185">Reference proteome</keyword>
<sequence>MTSYLTVFAGLIAAILTVDVSRTIRTLRSQCVALEARARRGAGFEV</sequence>
<dbReference type="AlphaFoldDB" id="A0A2T5B7S7"/>
<protein>
    <submittedName>
        <fullName evidence="1">Uncharacterized protein</fullName>
    </submittedName>
</protein>
<comment type="caution">
    <text evidence="1">The sequence shown here is derived from an EMBL/GenBank/DDBJ whole genome shotgun (WGS) entry which is preliminary data.</text>
</comment>